<keyword evidence="3" id="KW-1005">Bacterial flagellum biogenesis</keyword>
<reference evidence="6 7" key="1">
    <citation type="submission" date="2023-10" db="EMBL/GenBank/DDBJ databases">
        <title>Two novel species belonging to the OM43/NOR5 clade.</title>
        <authorList>
            <person name="Park M."/>
        </authorList>
    </citation>
    <scope>NUCLEOTIDE SEQUENCE [LARGE SCALE GENOMIC DNA]</scope>
    <source>
        <strain evidence="6 7">IMCC43200</strain>
    </source>
</reference>
<dbReference type="EMBL" id="CP136864">
    <property type="protein sequence ID" value="WOJ93297.1"/>
    <property type="molecule type" value="Genomic_DNA"/>
</dbReference>
<sequence length="119" mass="13294">MTRLEQDLSTEQSTGQCRRLADVLSVTRSMLEHANAGNWDDVAELERTRRDDLERCFSETVDPRHSELVSEALAVMLHLNDELMAVLASARDAVLEQGVNQARTRSALGSYQDIQHSPG</sequence>
<evidence type="ECO:0000256" key="1">
    <source>
        <dbReference type="ARBA" id="ARBA00004514"/>
    </source>
</evidence>
<evidence type="ECO:0000256" key="2">
    <source>
        <dbReference type="ARBA" id="ARBA00022490"/>
    </source>
</evidence>
<name>A0ABZ0I1C4_9GAMM</name>
<evidence type="ECO:0000313" key="7">
    <source>
        <dbReference type="Proteomes" id="UP001626537"/>
    </source>
</evidence>
<keyword evidence="4" id="KW-0143">Chaperone</keyword>
<gene>
    <name evidence="6" type="ORF">R0135_16155</name>
</gene>
<evidence type="ECO:0000313" key="6">
    <source>
        <dbReference type="EMBL" id="WOJ93297.1"/>
    </source>
</evidence>
<comment type="subcellular location">
    <subcellularLocation>
        <location evidence="1">Cytoplasm</location>
        <location evidence="1">Cytosol</location>
    </subcellularLocation>
</comment>
<keyword evidence="6" id="KW-0966">Cell projection</keyword>
<evidence type="ECO:0000256" key="4">
    <source>
        <dbReference type="ARBA" id="ARBA00023186"/>
    </source>
</evidence>
<protein>
    <recommendedName>
        <fullName evidence="5">Flagellar protein FliT</fullName>
    </recommendedName>
</protein>
<accession>A0ABZ0I1C4</accession>
<proteinExistence type="predicted"/>
<keyword evidence="6" id="KW-0282">Flagellum</keyword>
<dbReference type="Gene3D" id="1.20.58.380">
    <property type="entry name" value="Flagellar protein flit"/>
    <property type="match status" value="1"/>
</dbReference>
<evidence type="ECO:0000256" key="5">
    <source>
        <dbReference type="ARBA" id="ARBA00093797"/>
    </source>
</evidence>
<organism evidence="6 7">
    <name type="scientific">Congregibacter variabilis</name>
    <dbReference type="NCBI Taxonomy" id="3081200"/>
    <lineage>
        <taxon>Bacteria</taxon>
        <taxon>Pseudomonadati</taxon>
        <taxon>Pseudomonadota</taxon>
        <taxon>Gammaproteobacteria</taxon>
        <taxon>Cellvibrionales</taxon>
        <taxon>Halieaceae</taxon>
        <taxon>Congregibacter</taxon>
    </lineage>
</organism>
<evidence type="ECO:0000256" key="3">
    <source>
        <dbReference type="ARBA" id="ARBA00022795"/>
    </source>
</evidence>
<dbReference type="Pfam" id="PF05400">
    <property type="entry name" value="FliT"/>
    <property type="match status" value="1"/>
</dbReference>
<keyword evidence="2" id="KW-0963">Cytoplasm</keyword>
<keyword evidence="7" id="KW-1185">Reference proteome</keyword>
<dbReference type="Proteomes" id="UP001626537">
    <property type="component" value="Chromosome"/>
</dbReference>
<dbReference type="RefSeq" id="WP_407347945.1">
    <property type="nucleotide sequence ID" value="NZ_CP136864.1"/>
</dbReference>
<dbReference type="InterPro" id="IPR008622">
    <property type="entry name" value="FliT"/>
</dbReference>
<keyword evidence="6" id="KW-0969">Cilium</keyword>